<gene>
    <name evidence="1" type="ORF">ABID23_000309</name>
</gene>
<name>A0ABV2HFL0_9HYPH</name>
<comment type="caution">
    <text evidence="1">The sequence shown here is derived from an EMBL/GenBank/DDBJ whole genome shotgun (WGS) entry which is preliminary data.</text>
</comment>
<evidence type="ECO:0000313" key="1">
    <source>
        <dbReference type="EMBL" id="MET3589239.1"/>
    </source>
</evidence>
<keyword evidence="2" id="KW-1185">Reference proteome</keyword>
<evidence type="ECO:0000313" key="2">
    <source>
        <dbReference type="Proteomes" id="UP001549086"/>
    </source>
</evidence>
<sequence>MPNRFPTGLFCQPIAEGRVSCLGVGHPLRHGKEDVFLRCGKAEREWSIFVLLKTFIWVREQL</sequence>
<reference evidence="1 2" key="1">
    <citation type="submission" date="2024-06" db="EMBL/GenBank/DDBJ databases">
        <title>Genomic Encyclopedia of Type Strains, Phase IV (KMG-IV): sequencing the most valuable type-strain genomes for metagenomic binning, comparative biology and taxonomic classification.</title>
        <authorList>
            <person name="Goeker M."/>
        </authorList>
    </citation>
    <scope>NUCLEOTIDE SEQUENCE [LARGE SCALE GENOMIC DNA]</scope>
    <source>
        <strain evidence="1 2">DSM 23649</strain>
    </source>
</reference>
<protein>
    <submittedName>
        <fullName evidence="1">Uncharacterized protein</fullName>
    </submittedName>
</protein>
<accession>A0ABV2HFL0</accession>
<proteinExistence type="predicted"/>
<dbReference type="EMBL" id="JBEPLI010000001">
    <property type="protein sequence ID" value="MET3589239.1"/>
    <property type="molecule type" value="Genomic_DNA"/>
</dbReference>
<organism evidence="1 2">
    <name type="scientific">Bartonella silvatica</name>
    <dbReference type="NCBI Taxonomy" id="357760"/>
    <lineage>
        <taxon>Bacteria</taxon>
        <taxon>Pseudomonadati</taxon>
        <taxon>Pseudomonadota</taxon>
        <taxon>Alphaproteobacteria</taxon>
        <taxon>Hyphomicrobiales</taxon>
        <taxon>Bartonellaceae</taxon>
        <taxon>Bartonella</taxon>
    </lineage>
</organism>
<dbReference type="Proteomes" id="UP001549086">
    <property type="component" value="Unassembled WGS sequence"/>
</dbReference>